<protein>
    <submittedName>
        <fullName evidence="2">Uncharacterized protein</fullName>
    </submittedName>
</protein>
<feature type="compositionally biased region" description="Low complexity" evidence="1">
    <location>
        <begin position="839"/>
        <end position="858"/>
    </location>
</feature>
<dbReference type="Proteomes" id="UP001161757">
    <property type="component" value="Unassembled WGS sequence"/>
</dbReference>
<feature type="region of interest" description="Disordered" evidence="1">
    <location>
        <begin position="425"/>
        <end position="452"/>
    </location>
</feature>
<feature type="region of interest" description="Disordered" evidence="1">
    <location>
        <begin position="289"/>
        <end position="404"/>
    </location>
</feature>
<feature type="compositionally biased region" description="Basic and acidic residues" evidence="1">
    <location>
        <begin position="724"/>
        <end position="737"/>
    </location>
</feature>
<feature type="compositionally biased region" description="Pro residues" evidence="1">
    <location>
        <begin position="653"/>
        <end position="667"/>
    </location>
</feature>
<feature type="region of interest" description="Disordered" evidence="1">
    <location>
        <begin position="54"/>
        <end position="99"/>
    </location>
</feature>
<sequence>MPTRWLSLRHRHPLARDDFYSQSTGSYRQDFDFAFTDNPATILTVPGTTRTVVTGGQAEIRPKTAAGAMGRRRPRDRTPRARPQTSDQETRSPINDASRSEDTLIGLAFGSPSHPPTSFCTPKIEPVPLELSPMPRQQPSSLEKSIQMQSRTWKKFGSLFKCKEPVVKRDEIQPGPTIGLPTGLVVLDKSPTSQTRMLAEHKLQPIQRSRADHDASSTLAGKKPPSNLRHAVQSEEDGSQNERRERILPKLELEIPTAPLDRYSVMFRNLPAATRSSSLLARRSKTLGSLKSFDDNRPTTKDRDDQLPHSSTEESLTPLFPPRRPTTPTSTRSPAGSKYSLFPTTTQTPVRGSGHTAAAAFENDTLGAGQLKRSATSPASLSPMRDEHAAAKPQPLSLRRTASDERVVERTIGDGRPLRRIISHEQLASSPDEHTASTDKGTPWSTAHSLKSSVSSATTVDEIFFDIKSFRDSRGVEDGQFVMTRPASAAVELARTRSKRGVTTDRSQRPQGAQPDEPEEAIPPIPASVMTSSLAVTSAVTTKHTSVNTEYFDEAIAAVERLTSPTITDVVQDVPIMVCDVPVYNTESPGSASVKVFSNPTSISDEGHNFSPQTQPKTTHEVSRLIPSPVVEVKEDLSPNSASGSVATIVPISTPPSPPAPAPPAPAEAPKLPKSTASRVAAVKRVDRPIDDSPTIPQEPPRTTPSVLAQSSSPLTPEGEGESEIEKPPPVPKKDAKYIPLSRYAAKNTVSRIEQAGIIPTRPARANTDNGLGISTSTNNNTTRQHQHPPRTVSLVTKERSSTLPSSLRPPSRPQTESSSTSPSAALRGLEKIVPPPASSSSASLSLSSRSQFTTTTTTGTAEVAVARTVSLSRKQSARVLVPPPRLGQQAGRPNRLEAPRRQTPSPPQGQQQQQQGQALGHQHRRTGSRSLSRDKIKTFMFGGPSGGGEQSQSDSDREKEKEKERARQQLEKQVAMREKEKAKEKEKERDREPQQQVLAIRKKVSESDDNVNGLEQLEPPRQWEILDKSRWEILEKKAYSPVVVQQADRGHRPGLSVGLVVESV</sequence>
<feature type="compositionally biased region" description="Polar residues" evidence="1">
    <location>
        <begin position="598"/>
        <end position="617"/>
    </location>
</feature>
<name>A0AAN6F263_EXODE</name>
<feature type="region of interest" description="Disordered" evidence="1">
    <location>
        <begin position="201"/>
        <end position="250"/>
    </location>
</feature>
<comment type="caution">
    <text evidence="2">The sequence shown here is derived from an EMBL/GenBank/DDBJ whole genome shotgun (WGS) entry which is preliminary data.</text>
</comment>
<proteinExistence type="predicted"/>
<feature type="compositionally biased region" description="Polar residues" evidence="1">
    <location>
        <begin position="438"/>
        <end position="452"/>
    </location>
</feature>
<feature type="region of interest" description="Disordered" evidence="1">
    <location>
        <begin position="875"/>
        <end position="1016"/>
    </location>
</feature>
<feature type="compositionally biased region" description="Polar residues" evidence="1">
    <location>
        <begin position="767"/>
        <end position="784"/>
    </location>
</feature>
<feature type="compositionally biased region" description="Basic and acidic residues" evidence="1">
    <location>
        <begin position="240"/>
        <end position="250"/>
    </location>
</feature>
<dbReference type="EMBL" id="JAJGCB010000002">
    <property type="protein sequence ID" value="KAJ8994989.1"/>
    <property type="molecule type" value="Genomic_DNA"/>
</dbReference>
<evidence type="ECO:0000313" key="3">
    <source>
        <dbReference type="Proteomes" id="UP001161757"/>
    </source>
</evidence>
<feature type="region of interest" description="Disordered" evidence="1">
    <location>
        <begin position="492"/>
        <end position="524"/>
    </location>
</feature>
<feature type="compositionally biased region" description="Polar residues" evidence="1">
    <location>
        <begin position="704"/>
        <end position="715"/>
    </location>
</feature>
<organism evidence="2 3">
    <name type="scientific">Exophiala dermatitidis</name>
    <name type="common">Black yeast-like fungus</name>
    <name type="synonym">Wangiella dermatitidis</name>
    <dbReference type="NCBI Taxonomy" id="5970"/>
    <lineage>
        <taxon>Eukaryota</taxon>
        <taxon>Fungi</taxon>
        <taxon>Dikarya</taxon>
        <taxon>Ascomycota</taxon>
        <taxon>Pezizomycotina</taxon>
        <taxon>Eurotiomycetes</taxon>
        <taxon>Chaetothyriomycetidae</taxon>
        <taxon>Chaetothyriales</taxon>
        <taxon>Herpotrichiellaceae</taxon>
        <taxon>Exophiala</taxon>
    </lineage>
</organism>
<feature type="compositionally biased region" description="Basic and acidic residues" evidence="1">
    <location>
        <begin position="201"/>
        <end position="215"/>
    </location>
</feature>
<feature type="compositionally biased region" description="Polar residues" evidence="1">
    <location>
        <begin position="84"/>
        <end position="97"/>
    </location>
</feature>
<feature type="region of interest" description="Disordered" evidence="1">
    <location>
        <begin position="636"/>
        <end position="858"/>
    </location>
</feature>
<evidence type="ECO:0000256" key="1">
    <source>
        <dbReference type="SAM" id="MobiDB-lite"/>
    </source>
</evidence>
<dbReference type="AlphaFoldDB" id="A0AAN6F263"/>
<accession>A0AAN6F263</accession>
<feature type="compositionally biased region" description="Basic and acidic residues" evidence="1">
    <location>
        <begin position="955"/>
        <end position="994"/>
    </location>
</feature>
<feature type="compositionally biased region" description="Basic and acidic residues" evidence="1">
    <location>
        <begin position="292"/>
        <end position="307"/>
    </location>
</feature>
<feature type="region of interest" description="Disordered" evidence="1">
    <location>
        <begin position="598"/>
        <end position="622"/>
    </location>
</feature>
<reference evidence="2" key="1">
    <citation type="submission" date="2023-01" db="EMBL/GenBank/DDBJ databases">
        <title>Exophiala dermititidis isolated from Cystic Fibrosis Patient.</title>
        <authorList>
            <person name="Kurbessoian T."/>
            <person name="Crocker A."/>
            <person name="Murante D."/>
            <person name="Hogan D.A."/>
            <person name="Stajich J.E."/>
        </authorList>
    </citation>
    <scope>NUCLEOTIDE SEQUENCE</scope>
    <source>
        <strain evidence="2">Ex8</strain>
    </source>
</reference>
<feature type="compositionally biased region" description="Polar residues" evidence="1">
    <location>
        <begin position="815"/>
        <end position="824"/>
    </location>
</feature>
<feature type="compositionally biased region" description="Low complexity" evidence="1">
    <location>
        <begin position="909"/>
        <end position="918"/>
    </location>
</feature>
<evidence type="ECO:0000313" key="2">
    <source>
        <dbReference type="EMBL" id="KAJ8994989.1"/>
    </source>
</evidence>
<gene>
    <name evidence="2" type="ORF">HRR80_001683</name>
</gene>